<comment type="caution">
    <text evidence="1">The sequence shown here is derived from an EMBL/GenBank/DDBJ whole genome shotgun (WGS) entry which is preliminary data.</text>
</comment>
<evidence type="ECO:0000313" key="1">
    <source>
        <dbReference type="EMBL" id="KAG5644367.1"/>
    </source>
</evidence>
<sequence>MAGGTCAYMQRPSKGRRTGFFAVSLPPMAGGTCAYMQRPSKGRRTGFFAVSLPPMATFHSLKSWWDQLLTHSRPNSSKRTLINAYLFPESKLDVSEWLQRMCIIDESEFARRRNRTFVKKLYFVKGQQEFVIADLVQSCFIIPEHTGILMLQREMGNRKITLAASHAADLASEKGLTPMDTVVAHMDCTVRDDIHRQLVYSVEFTDNDHLPSIIDLALAADVACYADAHYMLLKHQAYWWADTLMAIVESQVDEKYHLKLEPPGARRVFDGQLSSREGWASRLRPWKWKRVRVDNRAEITEWKRMFKTEKMKRLRAAQMDAEAVSLKTTRSIRRAQSEM</sequence>
<keyword evidence="2" id="KW-1185">Reference proteome</keyword>
<proteinExistence type="predicted"/>
<dbReference type="EMBL" id="JABCKV010000072">
    <property type="protein sequence ID" value="KAG5644367.1"/>
    <property type="molecule type" value="Genomic_DNA"/>
</dbReference>
<evidence type="ECO:0000313" key="2">
    <source>
        <dbReference type="Proteomes" id="UP000775547"/>
    </source>
</evidence>
<dbReference type="Proteomes" id="UP000775547">
    <property type="component" value="Unassembled WGS sequence"/>
</dbReference>
<protein>
    <submittedName>
        <fullName evidence="1">Uncharacterized protein</fullName>
    </submittedName>
</protein>
<dbReference type="AlphaFoldDB" id="A0A9P7GC76"/>
<organism evidence="1 2">
    <name type="scientific">Asterophora parasitica</name>
    <dbReference type="NCBI Taxonomy" id="117018"/>
    <lineage>
        <taxon>Eukaryota</taxon>
        <taxon>Fungi</taxon>
        <taxon>Dikarya</taxon>
        <taxon>Basidiomycota</taxon>
        <taxon>Agaricomycotina</taxon>
        <taxon>Agaricomycetes</taxon>
        <taxon>Agaricomycetidae</taxon>
        <taxon>Agaricales</taxon>
        <taxon>Tricholomatineae</taxon>
        <taxon>Lyophyllaceae</taxon>
        <taxon>Asterophora</taxon>
    </lineage>
</organism>
<accession>A0A9P7GC76</accession>
<reference evidence="1" key="1">
    <citation type="submission" date="2020-07" db="EMBL/GenBank/DDBJ databases">
        <authorList>
            <person name="Nieuwenhuis M."/>
            <person name="Van De Peppel L.J.J."/>
        </authorList>
    </citation>
    <scope>NUCLEOTIDE SEQUENCE</scope>
    <source>
        <strain evidence="1">AP01</strain>
        <tissue evidence="1">Mycelium</tissue>
    </source>
</reference>
<reference evidence="1" key="2">
    <citation type="submission" date="2021-10" db="EMBL/GenBank/DDBJ databases">
        <title>Phylogenomics reveals ancestral predisposition of the termite-cultivated fungus Termitomyces towards a domesticated lifestyle.</title>
        <authorList>
            <person name="Auxier B."/>
            <person name="Grum-Grzhimaylo A."/>
            <person name="Cardenas M.E."/>
            <person name="Lodge J.D."/>
            <person name="Laessoe T."/>
            <person name="Pedersen O."/>
            <person name="Smith M.E."/>
            <person name="Kuyper T.W."/>
            <person name="Franco-Molano E.A."/>
            <person name="Baroni T.J."/>
            <person name="Aanen D.K."/>
        </authorList>
    </citation>
    <scope>NUCLEOTIDE SEQUENCE</scope>
    <source>
        <strain evidence="1">AP01</strain>
        <tissue evidence="1">Mycelium</tissue>
    </source>
</reference>
<name>A0A9P7GC76_9AGAR</name>
<gene>
    <name evidence="1" type="ORF">DXG03_008595</name>
</gene>